<dbReference type="CDD" id="cd06241">
    <property type="entry name" value="M14-like"/>
    <property type="match status" value="1"/>
</dbReference>
<dbReference type="PATRIC" id="fig|394096.3.peg.1118"/>
<dbReference type="PROSITE" id="PS52035">
    <property type="entry name" value="PEPTIDASE_M14"/>
    <property type="match status" value="1"/>
</dbReference>
<evidence type="ECO:0000256" key="2">
    <source>
        <dbReference type="ARBA" id="ARBA00005988"/>
    </source>
</evidence>
<feature type="signal peptide" evidence="4">
    <location>
        <begin position="1"/>
        <end position="18"/>
    </location>
</feature>
<proteinExistence type="inferred from homology"/>
<dbReference type="GO" id="GO:0004181">
    <property type="term" value="F:metallocarboxypeptidase activity"/>
    <property type="evidence" value="ECO:0007669"/>
    <property type="project" value="InterPro"/>
</dbReference>
<evidence type="ECO:0000256" key="4">
    <source>
        <dbReference type="SAM" id="SignalP"/>
    </source>
</evidence>
<dbReference type="PANTHER" id="PTHR11705:SF145">
    <property type="entry name" value="PEPTIDASE M14 CARBOXYPEPTIDASE A DOMAIN-CONTAINING PROTEIN"/>
    <property type="match status" value="1"/>
</dbReference>
<gene>
    <name evidence="6" type="ORF">DB31_3468</name>
</gene>
<dbReference type="GO" id="GO:0005615">
    <property type="term" value="C:extracellular space"/>
    <property type="evidence" value="ECO:0007669"/>
    <property type="project" value="TreeGrafter"/>
</dbReference>
<comment type="cofactor">
    <cofactor evidence="1">
        <name>Zn(2+)</name>
        <dbReference type="ChEBI" id="CHEBI:29105"/>
    </cofactor>
</comment>
<evidence type="ECO:0000256" key="3">
    <source>
        <dbReference type="PROSITE-ProRule" id="PRU01379"/>
    </source>
</evidence>
<feature type="active site" description="Proton donor/acceptor" evidence="3">
    <location>
        <position position="289"/>
    </location>
</feature>
<evidence type="ECO:0000259" key="5">
    <source>
        <dbReference type="PROSITE" id="PS52035"/>
    </source>
</evidence>
<name>A0A085WUH5_9BACT</name>
<dbReference type="Pfam" id="PF00246">
    <property type="entry name" value="Peptidase_M14"/>
    <property type="match status" value="1"/>
</dbReference>
<reference evidence="6 7" key="1">
    <citation type="submission" date="2014-04" db="EMBL/GenBank/DDBJ databases">
        <title>Genome assembly of Hyalangium minutum DSM 14724.</title>
        <authorList>
            <person name="Sharma G."/>
            <person name="Subramanian S."/>
        </authorList>
    </citation>
    <scope>NUCLEOTIDE SEQUENCE [LARGE SCALE GENOMIC DNA]</scope>
    <source>
        <strain evidence="6 7">DSM 14724</strain>
    </source>
</reference>
<accession>A0A085WUH5</accession>
<sequence>MRGLMLLPAFLAVLLTQAPLTTTAERSGWTRTGRYAEVETLCRDFPKAFPGKVRCETFGTTPEGRPMLALVASADGTLTPAANAKKNRPVVLFQGGIHSGEIDGKDAGFWLLRDVLAGKALPGVLGQVTAVFVPVFNIDGHERFGPNNRPNQVGPEEMGWRVTAQNLNLNRDYVKADAPETVALLTFLHAWNPLFYLDLHVTDGAKFEHDVSLTMEPLYGGPEPMRALGLKLRDALVTGLEAQGHLPVTFYPSFIQDDDPATGFTAGIAPPRFSQTYWAVNHRFGMLVETHSWKPYAHRVKTTRNVLEGALQYVAANGAALQAAAKAADAAAEAGQVRQVTLAWDHTQKSRTIEFRGYAYTHETSPVFNQRVVKYDDTKPQVWKVPFYDEVVPKLTVTLPTGGYLVPAAHAAWVEPKLRAHGLRFQRLDKTVPAAEVEAFRATEVKFQPQSYEGRQGLAAQGAWKREKQALPAGSLYVPVAQPGVEVVAHLLEPAGPDSLITWGFFNNHFERKEYIEEYVLEPFARELLAKDPAVKAAWEERLKDAAFAQDARARLKFFQERHPSYDTRLNLYPVFRLDAPPAGLRPLKSR</sequence>
<protein>
    <recommendedName>
        <fullName evidence="5">Peptidase M14 domain-containing protein</fullName>
    </recommendedName>
</protein>
<dbReference type="GO" id="GO:0006508">
    <property type="term" value="P:proteolysis"/>
    <property type="evidence" value="ECO:0007669"/>
    <property type="project" value="InterPro"/>
</dbReference>
<feature type="chain" id="PRO_5001800136" description="Peptidase M14 domain-containing protein" evidence="4">
    <location>
        <begin position="19"/>
        <end position="591"/>
    </location>
</feature>
<keyword evidence="4" id="KW-0732">Signal</keyword>
<evidence type="ECO:0000313" key="6">
    <source>
        <dbReference type="EMBL" id="KFE71338.1"/>
    </source>
</evidence>
<keyword evidence="7" id="KW-1185">Reference proteome</keyword>
<dbReference type="SMART" id="SM00631">
    <property type="entry name" value="Zn_pept"/>
    <property type="match status" value="1"/>
</dbReference>
<dbReference type="EMBL" id="JMCB01000002">
    <property type="protein sequence ID" value="KFE71338.1"/>
    <property type="molecule type" value="Genomic_DNA"/>
</dbReference>
<evidence type="ECO:0000313" key="7">
    <source>
        <dbReference type="Proteomes" id="UP000028725"/>
    </source>
</evidence>
<dbReference type="STRING" id="394096.DB31_3468"/>
<dbReference type="AlphaFoldDB" id="A0A085WUH5"/>
<dbReference type="PANTHER" id="PTHR11705">
    <property type="entry name" value="PROTEASE FAMILY M14 CARBOXYPEPTIDASE A,B"/>
    <property type="match status" value="1"/>
</dbReference>
<evidence type="ECO:0000256" key="1">
    <source>
        <dbReference type="ARBA" id="ARBA00001947"/>
    </source>
</evidence>
<dbReference type="InterPro" id="IPR000834">
    <property type="entry name" value="Peptidase_M14"/>
</dbReference>
<comment type="similarity">
    <text evidence="2 3">Belongs to the peptidase M14 family.</text>
</comment>
<dbReference type="SUPFAM" id="SSF53187">
    <property type="entry name" value="Zn-dependent exopeptidases"/>
    <property type="match status" value="1"/>
</dbReference>
<organism evidence="6 7">
    <name type="scientific">Hyalangium minutum</name>
    <dbReference type="NCBI Taxonomy" id="394096"/>
    <lineage>
        <taxon>Bacteria</taxon>
        <taxon>Pseudomonadati</taxon>
        <taxon>Myxococcota</taxon>
        <taxon>Myxococcia</taxon>
        <taxon>Myxococcales</taxon>
        <taxon>Cystobacterineae</taxon>
        <taxon>Archangiaceae</taxon>
        <taxon>Hyalangium</taxon>
    </lineage>
</organism>
<dbReference type="Proteomes" id="UP000028725">
    <property type="component" value="Unassembled WGS sequence"/>
</dbReference>
<comment type="caution">
    <text evidence="6">The sequence shown here is derived from an EMBL/GenBank/DDBJ whole genome shotgun (WGS) entry which is preliminary data.</text>
</comment>
<dbReference type="Gene3D" id="3.40.630.10">
    <property type="entry name" value="Zn peptidases"/>
    <property type="match status" value="1"/>
</dbReference>
<feature type="domain" description="Peptidase M14" evidence="5">
    <location>
        <begin position="31"/>
        <end position="317"/>
    </location>
</feature>
<dbReference type="GO" id="GO:0008270">
    <property type="term" value="F:zinc ion binding"/>
    <property type="evidence" value="ECO:0007669"/>
    <property type="project" value="InterPro"/>
</dbReference>